<evidence type="ECO:0000313" key="5">
    <source>
        <dbReference type="Proteomes" id="UP001144612"/>
    </source>
</evidence>
<dbReference type="PANTHER" id="PTHR21660">
    <property type="entry name" value="THIOESTERASE SUPERFAMILY MEMBER-RELATED"/>
    <property type="match status" value="1"/>
</dbReference>
<gene>
    <name evidence="4" type="ORF">OW729_19120</name>
</gene>
<evidence type="ECO:0000256" key="2">
    <source>
        <dbReference type="ARBA" id="ARBA00022801"/>
    </source>
</evidence>
<dbReference type="PANTHER" id="PTHR21660:SF1">
    <property type="entry name" value="ACYL-COENZYME A THIOESTERASE 13"/>
    <property type="match status" value="1"/>
</dbReference>
<dbReference type="SUPFAM" id="SSF54637">
    <property type="entry name" value="Thioesterase/thiol ester dehydrase-isomerase"/>
    <property type="match status" value="1"/>
</dbReference>
<dbReference type="InterPro" id="IPR029069">
    <property type="entry name" value="HotDog_dom_sf"/>
</dbReference>
<dbReference type="EMBL" id="JAPQFJ010000046">
    <property type="protein sequence ID" value="MCY6960695.1"/>
    <property type="molecule type" value="Genomic_DNA"/>
</dbReference>
<evidence type="ECO:0000256" key="1">
    <source>
        <dbReference type="ARBA" id="ARBA00008324"/>
    </source>
</evidence>
<dbReference type="CDD" id="cd03443">
    <property type="entry name" value="PaaI_thioesterase"/>
    <property type="match status" value="1"/>
</dbReference>
<dbReference type="NCBIfam" id="TIGR00369">
    <property type="entry name" value="unchar_dom_1"/>
    <property type="match status" value="1"/>
</dbReference>
<protein>
    <submittedName>
        <fullName evidence="4">PaaI family thioesterase</fullName>
    </submittedName>
</protein>
<comment type="similarity">
    <text evidence="1">Belongs to the thioesterase PaaI family.</text>
</comment>
<dbReference type="InterPro" id="IPR003736">
    <property type="entry name" value="PAAI_dom"/>
</dbReference>
<feature type="domain" description="Thioesterase" evidence="3">
    <location>
        <begin position="59"/>
        <end position="130"/>
    </location>
</feature>
<reference evidence="4" key="1">
    <citation type="submission" date="2022-12" db="EMBL/GenBank/DDBJ databases">
        <title>Clostridium sp. nov., isolated from industrial wastewater.</title>
        <authorList>
            <person name="Jiayan W."/>
        </authorList>
    </citation>
    <scope>NUCLEOTIDE SEQUENCE</scope>
    <source>
        <strain evidence="4">ZC22-4</strain>
    </source>
</reference>
<proteinExistence type="inferred from homology"/>
<organism evidence="4 5">
    <name type="scientific">Clostridium brassicae</name>
    <dbReference type="NCBI Taxonomy" id="2999072"/>
    <lineage>
        <taxon>Bacteria</taxon>
        <taxon>Bacillati</taxon>
        <taxon>Bacillota</taxon>
        <taxon>Clostridia</taxon>
        <taxon>Eubacteriales</taxon>
        <taxon>Clostridiaceae</taxon>
        <taxon>Clostridium</taxon>
    </lineage>
</organism>
<comment type="caution">
    <text evidence="4">The sequence shown here is derived from an EMBL/GenBank/DDBJ whole genome shotgun (WGS) entry which is preliminary data.</text>
</comment>
<dbReference type="InterPro" id="IPR006683">
    <property type="entry name" value="Thioestr_dom"/>
</dbReference>
<evidence type="ECO:0000313" key="4">
    <source>
        <dbReference type="EMBL" id="MCY6960695.1"/>
    </source>
</evidence>
<accession>A0ABT4DEF7</accession>
<keyword evidence="2" id="KW-0378">Hydrolase</keyword>
<keyword evidence="5" id="KW-1185">Reference proteome</keyword>
<sequence>MENKTLSLLKKIEEATKGDLANCFNLMQPKVIEYIEEESLKIAFPVLEKYLNPRKSMQGGFITAAFDNAFGALFTCAIENKIGVTIDISTSYQRPIYLGDELIITAYLKLKGNTIIHMIAEAHNKEGKLIATANTNMMIVQDI</sequence>
<evidence type="ECO:0000259" key="3">
    <source>
        <dbReference type="Pfam" id="PF03061"/>
    </source>
</evidence>
<dbReference type="Proteomes" id="UP001144612">
    <property type="component" value="Unassembled WGS sequence"/>
</dbReference>
<dbReference type="RefSeq" id="WP_268063127.1">
    <property type="nucleotide sequence ID" value="NZ_JAPQFJ010000046.1"/>
</dbReference>
<dbReference type="Gene3D" id="3.10.129.10">
    <property type="entry name" value="Hotdog Thioesterase"/>
    <property type="match status" value="1"/>
</dbReference>
<dbReference type="InterPro" id="IPR039298">
    <property type="entry name" value="ACOT13"/>
</dbReference>
<dbReference type="Pfam" id="PF03061">
    <property type="entry name" value="4HBT"/>
    <property type="match status" value="1"/>
</dbReference>
<name>A0ABT4DEF7_9CLOT</name>